<dbReference type="PANTHER" id="PTHR44846">
    <property type="entry name" value="MANNOSYL-D-GLYCERATE TRANSPORT/METABOLISM SYSTEM REPRESSOR MNGR-RELATED"/>
    <property type="match status" value="1"/>
</dbReference>
<dbReference type="GO" id="GO:0045892">
    <property type="term" value="P:negative regulation of DNA-templated transcription"/>
    <property type="evidence" value="ECO:0007669"/>
    <property type="project" value="TreeGrafter"/>
</dbReference>
<dbReference type="PANTHER" id="PTHR44846:SF17">
    <property type="entry name" value="GNTR-FAMILY TRANSCRIPTIONAL REGULATOR"/>
    <property type="match status" value="1"/>
</dbReference>
<evidence type="ECO:0000256" key="3">
    <source>
        <dbReference type="ARBA" id="ARBA00023163"/>
    </source>
</evidence>
<proteinExistence type="predicted"/>
<dbReference type="InterPro" id="IPR036388">
    <property type="entry name" value="WH-like_DNA-bd_sf"/>
</dbReference>
<gene>
    <name evidence="5" type="ORF">GA0070608_4356</name>
</gene>
<dbReference type="Pfam" id="PF07702">
    <property type="entry name" value="UTRA"/>
    <property type="match status" value="1"/>
</dbReference>
<dbReference type="AlphaFoldDB" id="A0A1C6VW32"/>
<evidence type="ECO:0000313" key="6">
    <source>
        <dbReference type="Proteomes" id="UP000199343"/>
    </source>
</evidence>
<sequence length="246" mass="27566">MTIPLSITLDRTSPVPLYFQVAQQIEEMIDADTLPAGHRLDNEIQLADQLGLSRPTMRQAIQHLVDKGLLVRKRGVGTQVVHSMVKRSVELSSLYDDLTLASKRPTTTVLHMARVPAEDDVAFTLRVPPGTEVVHLQRLRFAQGEPLAIMHNWLPDGLTDLTVERLEQRGLYEMLRAAGVHMRVANQRIGARAATAAEAKLLHERRGAPLLTMSRTTYDDNGRAVEYGSHVYRATLYTFEIALVER</sequence>
<dbReference type="InterPro" id="IPR011663">
    <property type="entry name" value="UTRA"/>
</dbReference>
<dbReference type="InterPro" id="IPR050679">
    <property type="entry name" value="Bact_HTH_transcr_reg"/>
</dbReference>
<dbReference type="SMART" id="SM00345">
    <property type="entry name" value="HTH_GNTR"/>
    <property type="match status" value="1"/>
</dbReference>
<evidence type="ECO:0000256" key="1">
    <source>
        <dbReference type="ARBA" id="ARBA00023015"/>
    </source>
</evidence>
<dbReference type="Gene3D" id="1.10.10.10">
    <property type="entry name" value="Winged helix-like DNA-binding domain superfamily/Winged helix DNA-binding domain"/>
    <property type="match status" value="1"/>
</dbReference>
<dbReference type="CDD" id="cd07377">
    <property type="entry name" value="WHTH_GntR"/>
    <property type="match status" value="1"/>
</dbReference>
<keyword evidence="2" id="KW-0238">DNA-binding</keyword>
<dbReference type="Gene3D" id="3.40.1410.10">
    <property type="entry name" value="Chorismate lyase-like"/>
    <property type="match status" value="1"/>
</dbReference>
<dbReference type="Pfam" id="PF00392">
    <property type="entry name" value="GntR"/>
    <property type="match status" value="1"/>
</dbReference>
<evidence type="ECO:0000259" key="4">
    <source>
        <dbReference type="PROSITE" id="PS50949"/>
    </source>
</evidence>
<organism evidence="5 6">
    <name type="scientific">Micromonospora peucetia</name>
    <dbReference type="NCBI Taxonomy" id="47871"/>
    <lineage>
        <taxon>Bacteria</taxon>
        <taxon>Bacillati</taxon>
        <taxon>Actinomycetota</taxon>
        <taxon>Actinomycetes</taxon>
        <taxon>Micromonosporales</taxon>
        <taxon>Micromonosporaceae</taxon>
        <taxon>Micromonospora</taxon>
    </lineage>
</organism>
<name>A0A1C6VW32_9ACTN</name>
<dbReference type="STRING" id="47871.GA0070608_4356"/>
<dbReference type="InterPro" id="IPR000524">
    <property type="entry name" value="Tscrpt_reg_HTH_GntR"/>
</dbReference>
<protein>
    <submittedName>
        <fullName evidence="5">Transcriptional regulator, GntR family</fullName>
    </submittedName>
</protein>
<reference evidence="5 6" key="1">
    <citation type="submission" date="2016-06" db="EMBL/GenBank/DDBJ databases">
        <authorList>
            <person name="Kjaerup R.B."/>
            <person name="Dalgaard T.S."/>
            <person name="Juul-Madsen H.R."/>
        </authorList>
    </citation>
    <scope>NUCLEOTIDE SEQUENCE [LARGE SCALE GENOMIC DNA]</scope>
    <source>
        <strain evidence="5 6">DSM 43363</strain>
    </source>
</reference>
<evidence type="ECO:0000313" key="5">
    <source>
        <dbReference type="EMBL" id="SCL70503.1"/>
    </source>
</evidence>
<dbReference type="InterPro" id="IPR036390">
    <property type="entry name" value="WH_DNA-bd_sf"/>
</dbReference>
<dbReference type="EMBL" id="FMIC01000002">
    <property type="protein sequence ID" value="SCL70503.1"/>
    <property type="molecule type" value="Genomic_DNA"/>
</dbReference>
<dbReference type="SUPFAM" id="SSF46785">
    <property type="entry name" value="Winged helix' DNA-binding domain"/>
    <property type="match status" value="1"/>
</dbReference>
<dbReference type="GO" id="GO:0003677">
    <property type="term" value="F:DNA binding"/>
    <property type="evidence" value="ECO:0007669"/>
    <property type="project" value="UniProtKB-KW"/>
</dbReference>
<dbReference type="SUPFAM" id="SSF64288">
    <property type="entry name" value="Chorismate lyase-like"/>
    <property type="match status" value="1"/>
</dbReference>
<dbReference type="Proteomes" id="UP000199343">
    <property type="component" value="Unassembled WGS sequence"/>
</dbReference>
<dbReference type="SMART" id="SM00866">
    <property type="entry name" value="UTRA"/>
    <property type="match status" value="1"/>
</dbReference>
<dbReference type="PROSITE" id="PS50949">
    <property type="entry name" value="HTH_GNTR"/>
    <property type="match status" value="1"/>
</dbReference>
<dbReference type="RefSeq" id="WP_091630343.1">
    <property type="nucleotide sequence ID" value="NZ_CP109071.1"/>
</dbReference>
<feature type="domain" description="HTH gntR-type" evidence="4">
    <location>
        <begin position="15"/>
        <end position="83"/>
    </location>
</feature>
<keyword evidence="1" id="KW-0805">Transcription regulation</keyword>
<dbReference type="InterPro" id="IPR028978">
    <property type="entry name" value="Chorismate_lyase_/UTRA_dom_sf"/>
</dbReference>
<dbReference type="PRINTS" id="PR00035">
    <property type="entry name" value="HTHGNTR"/>
</dbReference>
<dbReference type="OrthoDB" id="3194402at2"/>
<evidence type="ECO:0000256" key="2">
    <source>
        <dbReference type="ARBA" id="ARBA00023125"/>
    </source>
</evidence>
<dbReference type="GO" id="GO:0003700">
    <property type="term" value="F:DNA-binding transcription factor activity"/>
    <property type="evidence" value="ECO:0007669"/>
    <property type="project" value="InterPro"/>
</dbReference>
<accession>A0A1C6VW32</accession>
<keyword evidence="3" id="KW-0804">Transcription</keyword>